<accession>A0A8H7CMT9</accession>
<comment type="caution">
    <text evidence="3">The sequence shown here is derived from an EMBL/GenBank/DDBJ whole genome shotgun (WGS) entry which is preliminary data.</text>
</comment>
<dbReference type="EMBL" id="JACAZH010000027">
    <property type="protein sequence ID" value="KAF7341727.1"/>
    <property type="molecule type" value="Genomic_DNA"/>
</dbReference>
<keyword evidence="4" id="KW-1185">Reference proteome</keyword>
<feature type="transmembrane region" description="Helical" evidence="2">
    <location>
        <begin position="12"/>
        <end position="34"/>
    </location>
</feature>
<dbReference type="Proteomes" id="UP000623467">
    <property type="component" value="Unassembled WGS sequence"/>
</dbReference>
<name>A0A8H7CMT9_9AGAR</name>
<feature type="region of interest" description="Disordered" evidence="1">
    <location>
        <begin position="120"/>
        <end position="157"/>
    </location>
</feature>
<dbReference type="OrthoDB" id="3046735at2759"/>
<keyword evidence="2" id="KW-1133">Transmembrane helix</keyword>
<reference evidence="3" key="1">
    <citation type="submission" date="2020-05" db="EMBL/GenBank/DDBJ databases">
        <title>Mycena genomes resolve the evolution of fungal bioluminescence.</title>
        <authorList>
            <person name="Tsai I.J."/>
        </authorList>
    </citation>
    <scope>NUCLEOTIDE SEQUENCE</scope>
    <source>
        <strain evidence="3">160909Yilan</strain>
    </source>
</reference>
<keyword evidence="2" id="KW-0812">Transmembrane</keyword>
<gene>
    <name evidence="3" type="ORF">MSAN_02071400</name>
</gene>
<evidence type="ECO:0000313" key="3">
    <source>
        <dbReference type="EMBL" id="KAF7341727.1"/>
    </source>
</evidence>
<organism evidence="3 4">
    <name type="scientific">Mycena sanguinolenta</name>
    <dbReference type="NCBI Taxonomy" id="230812"/>
    <lineage>
        <taxon>Eukaryota</taxon>
        <taxon>Fungi</taxon>
        <taxon>Dikarya</taxon>
        <taxon>Basidiomycota</taxon>
        <taxon>Agaricomycotina</taxon>
        <taxon>Agaricomycetes</taxon>
        <taxon>Agaricomycetidae</taxon>
        <taxon>Agaricales</taxon>
        <taxon>Marasmiineae</taxon>
        <taxon>Mycenaceae</taxon>
        <taxon>Mycena</taxon>
    </lineage>
</organism>
<keyword evidence="2" id="KW-0472">Membrane</keyword>
<dbReference type="AlphaFoldDB" id="A0A8H7CMT9"/>
<evidence type="ECO:0000256" key="1">
    <source>
        <dbReference type="SAM" id="MobiDB-lite"/>
    </source>
</evidence>
<proteinExistence type="predicted"/>
<protein>
    <submittedName>
        <fullName evidence="3">Uncharacterized protein</fullName>
    </submittedName>
</protein>
<evidence type="ECO:0000313" key="4">
    <source>
        <dbReference type="Proteomes" id="UP000623467"/>
    </source>
</evidence>
<sequence length="157" mass="17290">MSQSSSSLMFSGVYQFALVGAVGVTAVISILLCLRRHTLERRRLQNLPPHNGLPLDHLALKPRLYDAYLDGGRAEFWHDIMPLSFHPVGSWALHPIKQLDATPLVSTLSTVGMIIAMPDPLSRVTRPPESAGDRDSDDDSLPHLEFGVTDIQAPRKS</sequence>
<evidence type="ECO:0000256" key="2">
    <source>
        <dbReference type="SAM" id="Phobius"/>
    </source>
</evidence>